<sequence>MRKHILFKSLLTVFVFTAFTAFNATHVDARAYKIYWPTRTVKLTIKYVDSETNKEIASRVIQTNAYKRRLEFWSDNGALKKKEPWYVSSTPEQTTSPDLTSKGYTPPSDDVVNPAYRGKPNDNDIDKINWSRSNDYTVTYWHRTITATAENPGDPAQPLETSRPEGPKWPAGTTKDYLTHSVSRTIQYINKVTQTSLSPQVVQTVDYTRNALVDAVTGKLSNYSDWGSKQPDFTTIDSPKFSAQGYKLPNPITVPKVTPKPTDSDQKVTVYYETTKASIDAGDSTIIAGPKTIWNPKDNFISAKDQNGDAVDDKDVVVTGTVDATKIGKYPITYSYTDENSNQVSKVITVNVIASETSIDAKDSTIVAGPGITWKSADNFISATDQDGKPIKIEQVNVEGTVDTLTPGDYEITYSYTDQQGNKVSKTITVSVVAGRLTFKEVPETLSFNESKISNRTSETLRTDPNWKMIVEDTRVDKNSWRVTAKLVEPFKNGSGESASENILLFRKANVSDQWITKSEETNVFDGISTKGIDDYDVSWSQDSGPIIQVSPGTVKAGRYKGVIQWSLTDTPV</sequence>
<accession>A0A2A5RUM2</accession>
<evidence type="ECO:0000313" key="6">
    <source>
        <dbReference type="Proteomes" id="UP000218282"/>
    </source>
</evidence>
<dbReference type="InterPro" id="IPR013783">
    <property type="entry name" value="Ig-like_fold"/>
</dbReference>
<evidence type="ECO:0000259" key="3">
    <source>
        <dbReference type="Pfam" id="PF07523"/>
    </source>
</evidence>
<feature type="domain" description="Ig-like" evidence="3">
    <location>
        <begin position="283"/>
        <end position="352"/>
    </location>
</feature>
<feature type="compositionally biased region" description="Polar residues" evidence="1">
    <location>
        <begin position="87"/>
        <end position="103"/>
    </location>
</feature>
<feature type="region of interest" description="Disordered" evidence="1">
    <location>
        <begin position="147"/>
        <end position="175"/>
    </location>
</feature>
<dbReference type="Pfam" id="PF07523">
    <property type="entry name" value="Big_3"/>
    <property type="match status" value="2"/>
</dbReference>
<dbReference type="AlphaFoldDB" id="A0A2A5RUM2"/>
<feature type="domain" description="Mub B2-like" evidence="4">
    <location>
        <begin position="38"/>
        <end position="123"/>
    </location>
</feature>
<feature type="domain" description="Ig-like" evidence="3">
    <location>
        <begin position="361"/>
        <end position="432"/>
    </location>
</feature>
<protein>
    <submittedName>
        <fullName evidence="5">Uncharacterized protein</fullName>
    </submittedName>
</protein>
<comment type="caution">
    <text evidence="5">The sequence shown here is derived from an EMBL/GenBank/DDBJ whole genome shotgun (WGS) entry which is preliminary data.</text>
</comment>
<reference evidence="5 6" key="1">
    <citation type="submission" date="2014-12" db="EMBL/GenBank/DDBJ databases">
        <title>Draft genome sequences of 10 type strains of Lactococcus.</title>
        <authorList>
            <person name="Sun Z."/>
            <person name="Zhong Z."/>
            <person name="Liu W."/>
            <person name="Zhang W."/>
            <person name="Zhang H."/>
        </authorList>
    </citation>
    <scope>NUCLEOTIDE SEQUENCE [LARGE SCALE GENOMIC DNA]</scope>
    <source>
        <strain evidence="5 6">DSM 6634</strain>
    </source>
</reference>
<dbReference type="InterPro" id="IPR041495">
    <property type="entry name" value="Mub_B2"/>
</dbReference>
<proteinExistence type="predicted"/>
<evidence type="ECO:0000256" key="2">
    <source>
        <dbReference type="SAM" id="SignalP"/>
    </source>
</evidence>
<name>A0A2A5RUM2_9LACT</name>
<organism evidence="5 6">
    <name type="scientific">Pseudolactococcus piscium</name>
    <dbReference type="NCBI Taxonomy" id="1364"/>
    <lineage>
        <taxon>Bacteria</taxon>
        <taxon>Bacillati</taxon>
        <taxon>Bacillota</taxon>
        <taxon>Bacilli</taxon>
        <taxon>Lactobacillales</taxon>
        <taxon>Streptococcaceae</taxon>
        <taxon>Pseudolactococcus</taxon>
    </lineage>
</organism>
<feature type="region of interest" description="Disordered" evidence="1">
    <location>
        <begin position="84"/>
        <end position="120"/>
    </location>
</feature>
<dbReference type="Gene3D" id="2.60.40.4300">
    <property type="match status" value="2"/>
</dbReference>
<dbReference type="EMBL" id="JXJW01000033">
    <property type="protein sequence ID" value="PCS04433.1"/>
    <property type="molecule type" value="Genomic_DNA"/>
</dbReference>
<dbReference type="Pfam" id="PF17966">
    <property type="entry name" value="Muc_B2"/>
    <property type="match status" value="2"/>
</dbReference>
<dbReference type="InterPro" id="IPR022038">
    <property type="entry name" value="Ig-like_bact"/>
</dbReference>
<keyword evidence="6" id="KW-1185">Reference proteome</keyword>
<feature type="chain" id="PRO_5012404845" evidence="2">
    <location>
        <begin position="24"/>
        <end position="573"/>
    </location>
</feature>
<feature type="signal peptide" evidence="2">
    <location>
        <begin position="1"/>
        <end position="23"/>
    </location>
</feature>
<dbReference type="RefSeq" id="WP_096815380.1">
    <property type="nucleotide sequence ID" value="NZ_JXJW01000033.1"/>
</dbReference>
<feature type="domain" description="Mub B2-like" evidence="4">
    <location>
        <begin position="174"/>
        <end position="275"/>
    </location>
</feature>
<evidence type="ECO:0000259" key="4">
    <source>
        <dbReference type="Pfam" id="PF17966"/>
    </source>
</evidence>
<dbReference type="Proteomes" id="UP000218282">
    <property type="component" value="Unassembled WGS sequence"/>
</dbReference>
<evidence type="ECO:0000313" key="5">
    <source>
        <dbReference type="EMBL" id="PCS04433.1"/>
    </source>
</evidence>
<evidence type="ECO:0000256" key="1">
    <source>
        <dbReference type="SAM" id="MobiDB-lite"/>
    </source>
</evidence>
<dbReference type="Gene3D" id="2.60.40.10">
    <property type="entry name" value="Immunoglobulins"/>
    <property type="match status" value="2"/>
</dbReference>
<gene>
    <name evidence="5" type="ORF">RU86_GL001634</name>
</gene>
<keyword evidence="2" id="KW-0732">Signal</keyword>